<dbReference type="SUPFAM" id="SSF53756">
    <property type="entry name" value="UDP-Glycosyltransferase/glycogen phosphorylase"/>
    <property type="match status" value="1"/>
</dbReference>
<gene>
    <name evidence="2" type="ORF">ABID19_003173</name>
</gene>
<dbReference type="Gene3D" id="3.40.50.2000">
    <property type="entry name" value="Glycogen Phosphorylase B"/>
    <property type="match status" value="2"/>
</dbReference>
<dbReference type="Pfam" id="PF13692">
    <property type="entry name" value="Glyco_trans_1_4"/>
    <property type="match status" value="1"/>
</dbReference>
<dbReference type="PANTHER" id="PTHR12526:SF635">
    <property type="entry name" value="GLYCOSYL TRANSFERASE GROUP 1"/>
    <property type="match status" value="1"/>
</dbReference>
<dbReference type="InterPro" id="IPR028098">
    <property type="entry name" value="Glyco_trans_4-like_N"/>
</dbReference>
<evidence type="ECO:0000313" key="2">
    <source>
        <dbReference type="EMBL" id="MET3580135.1"/>
    </source>
</evidence>
<name>A0ABV2GPC7_9HYPH</name>
<evidence type="ECO:0000313" key="3">
    <source>
        <dbReference type="Proteomes" id="UP001549204"/>
    </source>
</evidence>
<proteinExistence type="predicted"/>
<evidence type="ECO:0000259" key="1">
    <source>
        <dbReference type="Pfam" id="PF13439"/>
    </source>
</evidence>
<dbReference type="PANTHER" id="PTHR12526">
    <property type="entry name" value="GLYCOSYLTRANSFERASE"/>
    <property type="match status" value="1"/>
</dbReference>
<dbReference type="Proteomes" id="UP001549204">
    <property type="component" value="Unassembled WGS sequence"/>
</dbReference>
<reference evidence="2 3" key="1">
    <citation type="submission" date="2024-06" db="EMBL/GenBank/DDBJ databases">
        <title>Genomic Encyclopedia of Type Strains, Phase IV (KMG-IV): sequencing the most valuable type-strain genomes for metagenomic binning, comparative biology and taxonomic classification.</title>
        <authorList>
            <person name="Goeker M."/>
        </authorList>
    </citation>
    <scope>NUCLEOTIDE SEQUENCE [LARGE SCALE GENOMIC DNA]</scope>
    <source>
        <strain evidence="2 3">DSM 100022</strain>
    </source>
</reference>
<accession>A0ABV2GPC7</accession>
<organism evidence="2 3">
    <name type="scientific">Mesorhizobium robiniae</name>
    <dbReference type="NCBI Taxonomy" id="559315"/>
    <lineage>
        <taxon>Bacteria</taxon>
        <taxon>Pseudomonadati</taxon>
        <taxon>Pseudomonadota</taxon>
        <taxon>Alphaproteobacteria</taxon>
        <taxon>Hyphomicrobiales</taxon>
        <taxon>Phyllobacteriaceae</taxon>
        <taxon>Mesorhizobium</taxon>
    </lineage>
</organism>
<comment type="caution">
    <text evidence="2">The sequence shown here is derived from an EMBL/GenBank/DDBJ whole genome shotgun (WGS) entry which is preliminary data.</text>
</comment>
<dbReference type="EMBL" id="JBEPMC010000005">
    <property type="protein sequence ID" value="MET3580135.1"/>
    <property type="molecule type" value="Genomic_DNA"/>
</dbReference>
<dbReference type="Pfam" id="PF13439">
    <property type="entry name" value="Glyco_transf_4"/>
    <property type="match status" value="1"/>
</dbReference>
<feature type="domain" description="Glycosyltransferase subfamily 4-like N-terminal" evidence="1">
    <location>
        <begin position="30"/>
        <end position="161"/>
    </location>
</feature>
<keyword evidence="3" id="KW-1185">Reference proteome</keyword>
<sequence>MLRSLQARTAAAFRSKHAEIFELQAIIPQAAARLSIPRCDIINLHWVSIFLTPESIAQIARTHAPVVWTLHDMVPFTGGCHYDNGCGRFEGACGKCPQLVLPRPNDLSRRNFERKRRAYATIPADRLNIVTPSIWMAEQCRRSPLLGARRIDVIPNSIDLKTFSPQPREQARRRLGLPSQRPILLFVSSKLSNERKGGQLVAQIVERVRADLPDALLVTVGAGMPAATVEHRSLGSFSDDLDMAAAYAAADVTILPSLQDNLPNTMLESMACGTPVAGFDTGGLPDFVLPGQTGVLAPAGGGALALGEVILQMLKSDYAGMGQKARRLVERECAFNVQAQRYKALFAEIVDRDRSR</sequence>
<protein>
    <submittedName>
        <fullName evidence="2">Glycosyltransferase involved in cell wall biosynthesis</fullName>
    </submittedName>
</protein>